<reference evidence="3 4" key="1">
    <citation type="submission" date="2024-02" db="EMBL/GenBank/DDBJ databases">
        <title>The whole genome sequence of five bacterial samples isolated from Abu Dhabi Sabkha-shore region.</title>
        <authorList>
            <person name="Sudalaimuthuasari N."/>
            <person name="Sarfraz B."/>
            <person name="Tuyisabe J.D."/>
            <person name="Mugisha Ntwali L.D.M."/>
            <person name="Ali A.I.A.A."/>
            <person name="Almansoori S.Z.A."/>
            <person name="Alajami H.S.A."/>
            <person name="Almeqbaali A.A.S."/>
            <person name="Kundu B."/>
            <person name="Saeed E.E."/>
            <person name="Sukumarinath V."/>
            <person name="Mishra A.K."/>
            <person name="Hazzouri K.M."/>
            <person name="Almaskari R."/>
            <person name="Sharma A.K."/>
            <person name="Amiri K.M.A."/>
        </authorList>
    </citation>
    <scope>NUCLEOTIDE SEQUENCE [LARGE SCALE GENOMIC DNA]</scope>
    <source>
        <strain evidence="4">kcgeb_sd</strain>
    </source>
</reference>
<keyword evidence="4" id="KW-1185">Reference proteome</keyword>
<feature type="region of interest" description="Disordered" evidence="1">
    <location>
        <begin position="20"/>
        <end position="40"/>
    </location>
</feature>
<feature type="chain" id="PRO_5045506551" evidence="2">
    <location>
        <begin position="19"/>
        <end position="112"/>
    </location>
</feature>
<dbReference type="InterPro" id="IPR021647">
    <property type="entry name" value="CusF_Ec"/>
</dbReference>
<evidence type="ECO:0000313" key="4">
    <source>
        <dbReference type="Proteomes" id="UP001335183"/>
    </source>
</evidence>
<gene>
    <name evidence="3" type="ORF">V5F89_04130</name>
</gene>
<feature type="signal peptide" evidence="2">
    <location>
        <begin position="1"/>
        <end position="18"/>
    </location>
</feature>
<proteinExistence type="predicted"/>
<dbReference type="PROSITE" id="PS51257">
    <property type="entry name" value="PROKAR_LIPOPROTEIN"/>
    <property type="match status" value="1"/>
</dbReference>
<name>A0ABZ2D713_9SPHN</name>
<dbReference type="EMBL" id="CP144918">
    <property type="protein sequence ID" value="WWA48102.1"/>
    <property type="molecule type" value="Genomic_DNA"/>
</dbReference>
<dbReference type="Proteomes" id="UP001335183">
    <property type="component" value="Chromosome"/>
</dbReference>
<protein>
    <submittedName>
        <fullName evidence="3">Copper-binding protein</fullName>
    </submittedName>
</protein>
<keyword evidence="2" id="KW-0732">Signal</keyword>
<dbReference type="InterPro" id="IPR042230">
    <property type="entry name" value="CusF_sf"/>
</dbReference>
<sequence length="112" mass="11650">MRAVALTTMLAVPLALSACDSGADGSDAESPPMASDSGMRMARAEGTVTAVDDAAGTITIDHGPVPAVDWPAMTMAFDADEELRRQVTVGDEIAFDFGMSDSGNRITSIDRK</sequence>
<dbReference type="RefSeq" id="WP_338446988.1">
    <property type="nucleotide sequence ID" value="NZ_CP144918.1"/>
</dbReference>
<dbReference type="Gene3D" id="2.40.50.320">
    <property type="entry name" value="Copper binding periplasmic protein CusF"/>
    <property type="match status" value="1"/>
</dbReference>
<dbReference type="Pfam" id="PF11604">
    <property type="entry name" value="CusF_Ec"/>
    <property type="match status" value="1"/>
</dbReference>
<evidence type="ECO:0000256" key="1">
    <source>
        <dbReference type="SAM" id="MobiDB-lite"/>
    </source>
</evidence>
<organism evidence="3 4">
    <name type="scientific">Pelagerythrobacter marensis</name>
    <dbReference type="NCBI Taxonomy" id="543877"/>
    <lineage>
        <taxon>Bacteria</taxon>
        <taxon>Pseudomonadati</taxon>
        <taxon>Pseudomonadota</taxon>
        <taxon>Alphaproteobacteria</taxon>
        <taxon>Sphingomonadales</taxon>
        <taxon>Erythrobacteraceae</taxon>
        <taxon>Pelagerythrobacter</taxon>
    </lineage>
</organism>
<evidence type="ECO:0000256" key="2">
    <source>
        <dbReference type="SAM" id="SignalP"/>
    </source>
</evidence>
<evidence type="ECO:0000313" key="3">
    <source>
        <dbReference type="EMBL" id="WWA48102.1"/>
    </source>
</evidence>
<accession>A0ABZ2D713</accession>